<comment type="caution">
    <text evidence="2">The sequence shown here is derived from an EMBL/GenBank/DDBJ whole genome shotgun (WGS) entry which is preliminary data.</text>
</comment>
<evidence type="ECO:0000313" key="3">
    <source>
        <dbReference type="Proteomes" id="UP001151760"/>
    </source>
</evidence>
<sequence length="73" mass="8182">MQTGSLLKDVVASQTLDGTNPRFILSEVLRKNKTEPEAKDGSDTEDDDDGDDDEEEVEEEDDDEDEPPAKKRK</sequence>
<proteinExistence type="predicted"/>
<feature type="region of interest" description="Disordered" evidence="1">
    <location>
        <begin position="27"/>
        <end position="73"/>
    </location>
</feature>
<protein>
    <submittedName>
        <fullName evidence="2">Uncharacterized protein</fullName>
    </submittedName>
</protein>
<feature type="compositionally biased region" description="Acidic residues" evidence="1">
    <location>
        <begin position="43"/>
        <end position="66"/>
    </location>
</feature>
<gene>
    <name evidence="2" type="ORF">Tco_0990270</name>
</gene>
<dbReference type="EMBL" id="BQNB010016737">
    <property type="protein sequence ID" value="GJT55216.1"/>
    <property type="molecule type" value="Genomic_DNA"/>
</dbReference>
<organism evidence="2 3">
    <name type="scientific">Tanacetum coccineum</name>
    <dbReference type="NCBI Taxonomy" id="301880"/>
    <lineage>
        <taxon>Eukaryota</taxon>
        <taxon>Viridiplantae</taxon>
        <taxon>Streptophyta</taxon>
        <taxon>Embryophyta</taxon>
        <taxon>Tracheophyta</taxon>
        <taxon>Spermatophyta</taxon>
        <taxon>Magnoliopsida</taxon>
        <taxon>eudicotyledons</taxon>
        <taxon>Gunneridae</taxon>
        <taxon>Pentapetalae</taxon>
        <taxon>asterids</taxon>
        <taxon>campanulids</taxon>
        <taxon>Asterales</taxon>
        <taxon>Asteraceae</taxon>
        <taxon>Asteroideae</taxon>
        <taxon>Anthemideae</taxon>
        <taxon>Anthemidinae</taxon>
        <taxon>Tanacetum</taxon>
    </lineage>
</organism>
<reference evidence="2" key="1">
    <citation type="journal article" date="2022" name="Int. J. Mol. Sci.">
        <title>Draft Genome of Tanacetum Coccineum: Genomic Comparison of Closely Related Tanacetum-Family Plants.</title>
        <authorList>
            <person name="Yamashiro T."/>
            <person name="Shiraishi A."/>
            <person name="Nakayama K."/>
            <person name="Satake H."/>
        </authorList>
    </citation>
    <scope>NUCLEOTIDE SEQUENCE</scope>
</reference>
<evidence type="ECO:0000313" key="2">
    <source>
        <dbReference type="EMBL" id="GJT55216.1"/>
    </source>
</evidence>
<evidence type="ECO:0000256" key="1">
    <source>
        <dbReference type="SAM" id="MobiDB-lite"/>
    </source>
</evidence>
<keyword evidence="3" id="KW-1185">Reference proteome</keyword>
<accession>A0ABQ5EVZ8</accession>
<dbReference type="Proteomes" id="UP001151760">
    <property type="component" value="Unassembled WGS sequence"/>
</dbReference>
<reference evidence="2" key="2">
    <citation type="submission" date="2022-01" db="EMBL/GenBank/DDBJ databases">
        <authorList>
            <person name="Yamashiro T."/>
            <person name="Shiraishi A."/>
            <person name="Satake H."/>
            <person name="Nakayama K."/>
        </authorList>
    </citation>
    <scope>NUCLEOTIDE SEQUENCE</scope>
</reference>
<feature type="compositionally biased region" description="Basic and acidic residues" evidence="1">
    <location>
        <begin position="28"/>
        <end position="42"/>
    </location>
</feature>
<name>A0ABQ5EVZ8_9ASTR</name>